<organism evidence="1 2">
    <name type="scientific">Ancylostoma ceylanicum</name>
    <dbReference type="NCBI Taxonomy" id="53326"/>
    <lineage>
        <taxon>Eukaryota</taxon>
        <taxon>Metazoa</taxon>
        <taxon>Ecdysozoa</taxon>
        <taxon>Nematoda</taxon>
        <taxon>Chromadorea</taxon>
        <taxon>Rhabditida</taxon>
        <taxon>Rhabditina</taxon>
        <taxon>Rhabditomorpha</taxon>
        <taxon>Strongyloidea</taxon>
        <taxon>Ancylostomatidae</taxon>
        <taxon>Ancylostomatinae</taxon>
        <taxon>Ancylostoma</taxon>
    </lineage>
</organism>
<name>A0A0D6LMX8_9BILA</name>
<accession>A0A0D6LMX8</accession>
<sequence>MNTLYYKIAGRTSEQCFSDTSTIIHLFDRKLKIPIERGVRQIDSTSPKLFTAALQYAMSESDWEDKG</sequence>
<dbReference type="AlphaFoldDB" id="A0A0D6LMX8"/>
<protein>
    <submittedName>
        <fullName evidence="1">Uncharacterized protein</fullName>
    </submittedName>
</protein>
<dbReference type="EMBL" id="KE125114">
    <property type="protein sequence ID" value="EPB71386.1"/>
    <property type="molecule type" value="Genomic_DNA"/>
</dbReference>
<reference evidence="1 2" key="1">
    <citation type="submission" date="2013-05" db="EMBL/GenBank/DDBJ databases">
        <title>Draft genome of the parasitic nematode Anyclostoma ceylanicum.</title>
        <authorList>
            <person name="Mitreva M."/>
        </authorList>
    </citation>
    <scope>NUCLEOTIDE SEQUENCE [LARGE SCALE GENOMIC DNA]</scope>
</reference>
<gene>
    <name evidence="1" type="ORF">ANCCEY_09519</name>
</gene>
<keyword evidence="2" id="KW-1185">Reference proteome</keyword>
<proteinExistence type="predicted"/>
<evidence type="ECO:0000313" key="1">
    <source>
        <dbReference type="EMBL" id="EPB71386.1"/>
    </source>
</evidence>
<dbReference type="Proteomes" id="UP000054495">
    <property type="component" value="Unassembled WGS sequence"/>
</dbReference>
<evidence type="ECO:0000313" key="2">
    <source>
        <dbReference type="Proteomes" id="UP000054495"/>
    </source>
</evidence>